<dbReference type="GO" id="GO:0006487">
    <property type="term" value="P:protein N-linked glycosylation"/>
    <property type="evidence" value="ECO:0007669"/>
    <property type="project" value="TreeGrafter"/>
</dbReference>
<dbReference type="InterPro" id="IPR008928">
    <property type="entry name" value="6-hairpin_glycosidase_sf"/>
</dbReference>
<name>A0A1F6E5T8_9BACT</name>
<reference evidence="5 6" key="1">
    <citation type="journal article" date="2016" name="Nat. Commun.">
        <title>Thousands of microbial genomes shed light on interconnected biogeochemical processes in an aquifer system.</title>
        <authorList>
            <person name="Anantharaman K."/>
            <person name="Brown C.T."/>
            <person name="Hug L.A."/>
            <person name="Sharon I."/>
            <person name="Castelle C.J."/>
            <person name="Probst A.J."/>
            <person name="Thomas B.C."/>
            <person name="Singh A."/>
            <person name="Wilkins M.J."/>
            <person name="Karaoz U."/>
            <person name="Brodie E.L."/>
            <person name="Williams K.H."/>
            <person name="Hubbard S.S."/>
            <person name="Banfield J.F."/>
        </authorList>
    </citation>
    <scope>NUCLEOTIDE SEQUENCE [LARGE SCALE GENOMIC DNA]</scope>
</reference>
<keyword evidence="2" id="KW-0378">Hydrolase</keyword>
<accession>A0A1F6E5T8</accession>
<dbReference type="SUPFAM" id="SSF48208">
    <property type="entry name" value="Six-hairpin glycosidases"/>
    <property type="match status" value="1"/>
</dbReference>
<dbReference type="Pfam" id="PF22422">
    <property type="entry name" value="MGH1-like_GH"/>
    <property type="match status" value="1"/>
</dbReference>
<dbReference type="GO" id="GO:0004573">
    <property type="term" value="F:Glc3Man9GlcNAc2 oligosaccharide glucosidase activity"/>
    <property type="evidence" value="ECO:0007669"/>
    <property type="project" value="InterPro"/>
</dbReference>
<dbReference type="PANTHER" id="PTHR10412:SF11">
    <property type="entry name" value="MANNOSYL-OLIGOSACCHARIDE GLUCOSIDASE"/>
    <property type="match status" value="1"/>
</dbReference>
<dbReference type="GO" id="GO:0009311">
    <property type="term" value="P:oligosaccharide metabolic process"/>
    <property type="evidence" value="ECO:0007669"/>
    <property type="project" value="InterPro"/>
</dbReference>
<dbReference type="InterPro" id="IPR012341">
    <property type="entry name" value="6hp_glycosidase-like_sf"/>
</dbReference>
<comment type="similarity">
    <text evidence="1">Belongs to the glycosyl hydrolase 63 family.</text>
</comment>
<protein>
    <recommendedName>
        <fullName evidence="4">Mannosylglycerate hydrolase MGH1-like glycoside hydrolase domain-containing protein</fullName>
    </recommendedName>
</protein>
<evidence type="ECO:0000313" key="6">
    <source>
        <dbReference type="Proteomes" id="UP000176914"/>
    </source>
</evidence>
<dbReference type="Gene3D" id="1.50.10.10">
    <property type="match status" value="1"/>
</dbReference>
<dbReference type="InterPro" id="IPR004888">
    <property type="entry name" value="Glycoside_hydrolase_63"/>
</dbReference>
<feature type="domain" description="Mannosylglycerate hydrolase MGH1-like glycoside hydrolase" evidence="4">
    <location>
        <begin position="31"/>
        <end position="385"/>
    </location>
</feature>
<evidence type="ECO:0000259" key="4">
    <source>
        <dbReference type="Pfam" id="PF22422"/>
    </source>
</evidence>
<organism evidence="5 6">
    <name type="scientific">Candidatus Kaiserbacteria bacterium RIFCSPHIGHO2_02_FULL_55_25</name>
    <dbReference type="NCBI Taxonomy" id="1798498"/>
    <lineage>
        <taxon>Bacteria</taxon>
        <taxon>Candidatus Kaiseribacteriota</taxon>
    </lineage>
</organism>
<gene>
    <name evidence="5" type="ORF">A3C20_04915</name>
</gene>
<evidence type="ECO:0000256" key="3">
    <source>
        <dbReference type="ARBA" id="ARBA00023295"/>
    </source>
</evidence>
<sequence length="395" mass="46130">MDFRREAAALMRRNRRTAQGHTFTVPAGGMYPNQWLWDSCFHAIILSHIEPDMAKAELRALFARQLPNGMVPHMIFWRKVVWPPSYSWGLKGTSSITQPPMIAYAAWEIHRRSPDRAFLEEIYPKLFAHYKYMVNERDPVYHHLAGIINPDESGEDNSPRFDAPMRVGPDINMYVHIWKRQALVRANRLCNFEAELCMSKTFWVKDVPFNTILVKNLERFGHIAHLLGHHEGERFAKEHVDLIRGAMRERLFADGVYWSAMGHEYTPLRVATWAHFAPLFAGLYTREEAEAVVKNHFYNESTFRSPFGIRTTSKQEPAYRPKRFWRGPIWMAPHWFMYHGLSAYGFEKEAAWIRERSRSLIEGNGFREYFNPETGEGYGASHFTWGALVLDMEGE</sequence>
<dbReference type="PANTHER" id="PTHR10412">
    <property type="entry name" value="MANNOSYL-OLIGOSACCHARIDE GLUCOSIDASE"/>
    <property type="match status" value="1"/>
</dbReference>
<evidence type="ECO:0000256" key="1">
    <source>
        <dbReference type="ARBA" id="ARBA00010833"/>
    </source>
</evidence>
<dbReference type="InterPro" id="IPR054491">
    <property type="entry name" value="MGH1-like_GH"/>
</dbReference>
<dbReference type="EMBL" id="MFLL01000022">
    <property type="protein sequence ID" value="OGG69059.1"/>
    <property type="molecule type" value="Genomic_DNA"/>
</dbReference>
<proteinExistence type="inferred from homology"/>
<evidence type="ECO:0000256" key="2">
    <source>
        <dbReference type="ARBA" id="ARBA00022801"/>
    </source>
</evidence>
<dbReference type="Proteomes" id="UP000176914">
    <property type="component" value="Unassembled WGS sequence"/>
</dbReference>
<evidence type="ECO:0000313" key="5">
    <source>
        <dbReference type="EMBL" id="OGG69059.1"/>
    </source>
</evidence>
<comment type="caution">
    <text evidence="5">The sequence shown here is derived from an EMBL/GenBank/DDBJ whole genome shotgun (WGS) entry which is preliminary data.</text>
</comment>
<dbReference type="AlphaFoldDB" id="A0A1F6E5T8"/>
<keyword evidence="3" id="KW-0326">Glycosidase</keyword>